<sequence length="130" mass="15518">MRTQEEIIKNLFPHICKILKVEGLHFRPMRRVGEINTKKSYAVGRINLKTKTITLDLYTPKKREPKKISSILRVLAHEIAHIQKPPYYQKYGGRLIIRKHYPRFYKQVNKNIEVMKGDRVVGKYFRLIKN</sequence>
<proteinExistence type="predicted"/>
<accession>A0A1F5RXA9</accession>
<evidence type="ECO:0000313" key="2">
    <source>
        <dbReference type="Proteomes" id="UP000177878"/>
    </source>
</evidence>
<organism evidence="1 2">
    <name type="scientific">Candidatus Falkowbacteria bacterium RIFCSPLOWO2_02_FULL_45_15</name>
    <dbReference type="NCBI Taxonomy" id="1797988"/>
    <lineage>
        <taxon>Bacteria</taxon>
        <taxon>Candidatus Falkowiibacteriota</taxon>
    </lineage>
</organism>
<dbReference type="EMBL" id="MFFV01000039">
    <property type="protein sequence ID" value="OGF19079.1"/>
    <property type="molecule type" value="Genomic_DNA"/>
</dbReference>
<reference evidence="1 2" key="1">
    <citation type="journal article" date="2016" name="Nat. Commun.">
        <title>Thousands of microbial genomes shed light on interconnected biogeochemical processes in an aquifer system.</title>
        <authorList>
            <person name="Anantharaman K."/>
            <person name="Brown C.T."/>
            <person name="Hug L.A."/>
            <person name="Sharon I."/>
            <person name="Castelle C.J."/>
            <person name="Probst A.J."/>
            <person name="Thomas B.C."/>
            <person name="Singh A."/>
            <person name="Wilkins M.J."/>
            <person name="Karaoz U."/>
            <person name="Brodie E.L."/>
            <person name="Williams K.H."/>
            <person name="Hubbard S.S."/>
            <person name="Banfield J.F."/>
        </authorList>
    </citation>
    <scope>NUCLEOTIDE SEQUENCE [LARGE SCALE GENOMIC DNA]</scope>
</reference>
<dbReference type="AlphaFoldDB" id="A0A1F5RXA9"/>
<dbReference type="STRING" id="1797988.A3I35_02385"/>
<evidence type="ECO:0008006" key="3">
    <source>
        <dbReference type="Google" id="ProtNLM"/>
    </source>
</evidence>
<evidence type="ECO:0000313" key="1">
    <source>
        <dbReference type="EMBL" id="OGF19079.1"/>
    </source>
</evidence>
<name>A0A1F5RXA9_9BACT</name>
<comment type="caution">
    <text evidence="1">The sequence shown here is derived from an EMBL/GenBank/DDBJ whole genome shotgun (WGS) entry which is preliminary data.</text>
</comment>
<dbReference type="Proteomes" id="UP000177878">
    <property type="component" value="Unassembled WGS sequence"/>
</dbReference>
<protein>
    <recommendedName>
        <fullName evidence="3">SprT-like domain-containing protein</fullName>
    </recommendedName>
</protein>
<gene>
    <name evidence="1" type="ORF">A3I35_02385</name>
</gene>